<dbReference type="AlphaFoldDB" id="A0AAV5TD01"/>
<dbReference type="PANTHER" id="PTHR31327">
    <property type="entry name" value="SPERM MEIOSIS PDZ DOMAIN CONTAINING PROTEINS-RELATED"/>
    <property type="match status" value="1"/>
</dbReference>
<feature type="non-terminal residue" evidence="2">
    <location>
        <position position="427"/>
    </location>
</feature>
<dbReference type="EMBL" id="BTSX01000004">
    <property type="protein sequence ID" value="GMS91943.1"/>
    <property type="molecule type" value="Genomic_DNA"/>
</dbReference>
<dbReference type="Proteomes" id="UP001432027">
    <property type="component" value="Unassembled WGS sequence"/>
</dbReference>
<keyword evidence="3" id="KW-1185">Reference proteome</keyword>
<proteinExistence type="predicted"/>
<dbReference type="PANTHER" id="PTHR31327:SF7">
    <property type="entry name" value="PDZ DOMAIN-CONTAINING PROTEIN"/>
    <property type="match status" value="1"/>
</dbReference>
<protein>
    <recommendedName>
        <fullName evidence="4">PDZ domain-containing protein</fullName>
    </recommendedName>
</protein>
<accession>A0AAV5TD01</accession>
<feature type="non-terminal residue" evidence="2">
    <location>
        <position position="1"/>
    </location>
</feature>
<feature type="compositionally biased region" description="Pro residues" evidence="1">
    <location>
        <begin position="307"/>
        <end position="328"/>
    </location>
</feature>
<comment type="caution">
    <text evidence="2">The sequence shown here is derived from an EMBL/GenBank/DDBJ whole genome shotgun (WGS) entry which is preliminary data.</text>
</comment>
<gene>
    <name evidence="2" type="ORF">PENTCL1PPCAC_14118</name>
</gene>
<evidence type="ECO:0008006" key="4">
    <source>
        <dbReference type="Google" id="ProtNLM"/>
    </source>
</evidence>
<feature type="compositionally biased region" description="Basic residues" evidence="1">
    <location>
        <begin position="407"/>
        <end position="417"/>
    </location>
</feature>
<feature type="compositionally biased region" description="Basic and acidic residues" evidence="1">
    <location>
        <begin position="348"/>
        <end position="365"/>
    </location>
</feature>
<reference evidence="2" key="1">
    <citation type="submission" date="2023-10" db="EMBL/GenBank/DDBJ databases">
        <title>Genome assembly of Pristionchus species.</title>
        <authorList>
            <person name="Yoshida K."/>
            <person name="Sommer R.J."/>
        </authorList>
    </citation>
    <scope>NUCLEOTIDE SEQUENCE</scope>
    <source>
        <strain evidence="2">RS0144</strain>
    </source>
</reference>
<evidence type="ECO:0000256" key="1">
    <source>
        <dbReference type="SAM" id="MobiDB-lite"/>
    </source>
</evidence>
<dbReference type="InterPro" id="IPR040264">
    <property type="entry name" value="T15H9.4-like"/>
</dbReference>
<organism evidence="2 3">
    <name type="scientific">Pristionchus entomophagus</name>
    <dbReference type="NCBI Taxonomy" id="358040"/>
    <lineage>
        <taxon>Eukaryota</taxon>
        <taxon>Metazoa</taxon>
        <taxon>Ecdysozoa</taxon>
        <taxon>Nematoda</taxon>
        <taxon>Chromadorea</taxon>
        <taxon>Rhabditida</taxon>
        <taxon>Rhabditina</taxon>
        <taxon>Diplogasteromorpha</taxon>
        <taxon>Diplogasteroidea</taxon>
        <taxon>Neodiplogasteridae</taxon>
        <taxon>Pristionchus</taxon>
    </lineage>
</organism>
<evidence type="ECO:0000313" key="2">
    <source>
        <dbReference type="EMBL" id="GMS91943.1"/>
    </source>
</evidence>
<name>A0AAV5TD01_9BILA</name>
<sequence>GRSLALSPAMADEKDEKLISAALQTVFKCTKIPSDLYEKLQYELRVDDSEVVKVNMTLKRGLVLDIEDDSHFRTFLNINDIVLTVNDKVVSKPDFKLHDIFKERGCKSFLFTYIRMKCLTDDRPTVEDNERKDGYDYRVFALFHYQSVPMGLIMQSFLGAKVMVMEVAAKTIGSMCMLPGDCILAINGVRQANDAGKTLETMAGEIENKGFVRITVERPTSEVAKATAQFTIQTENRDLPVPADCQEYIKDAIRLLKAAEPKSIMKSSSAGTDGARVGFHERIHAESIIPSDIADEKLVRTPARVPGAPPPPTMTAPPAAPPPPPQQSPTPSAEKVEKESSLMGKPPSVHEEIKKPPPVAKDTKKSKVSKKGGGSHSKGSRMRPSAEVIEKTKASKKAPTPGEKPAKSKPKPKKKSKKAGESHSETE</sequence>
<evidence type="ECO:0000313" key="3">
    <source>
        <dbReference type="Proteomes" id="UP001432027"/>
    </source>
</evidence>
<feature type="region of interest" description="Disordered" evidence="1">
    <location>
        <begin position="302"/>
        <end position="427"/>
    </location>
</feature>
<feature type="compositionally biased region" description="Basic and acidic residues" evidence="1">
    <location>
        <begin position="418"/>
        <end position="427"/>
    </location>
</feature>